<evidence type="ECO:0000256" key="2">
    <source>
        <dbReference type="ARBA" id="ARBA00008900"/>
    </source>
</evidence>
<dbReference type="SUPFAM" id="SSF55620">
    <property type="entry name" value="Tetrahydrobiopterin biosynthesis enzymes-like"/>
    <property type="match status" value="1"/>
</dbReference>
<dbReference type="UniPathway" id="UPA00391"/>
<evidence type="ECO:0000256" key="5">
    <source>
        <dbReference type="ARBA" id="ARBA00022833"/>
    </source>
</evidence>
<reference evidence="10 11" key="1">
    <citation type="submission" date="2018-12" db="EMBL/GenBank/DDBJ databases">
        <title>The whole draft genome of Aquabacterium sp. SJQ9.</title>
        <authorList>
            <person name="Sun L."/>
            <person name="Gao X."/>
            <person name="Chen W."/>
            <person name="Huang K."/>
        </authorList>
    </citation>
    <scope>NUCLEOTIDE SEQUENCE [LARGE SCALE GENOMIC DNA]</scope>
    <source>
        <strain evidence="10 11">SJQ9</strain>
    </source>
</reference>
<keyword evidence="6 8" id="KW-0456">Lyase</keyword>
<feature type="binding site" evidence="9">
    <location>
        <position position="32"/>
    </location>
    <ligand>
        <name>Zn(2+)</name>
        <dbReference type="ChEBI" id="CHEBI:29105"/>
    </ligand>
</feature>
<dbReference type="EC" id="4.-.-.-" evidence="8"/>
<dbReference type="PANTHER" id="PTHR12589:SF7">
    <property type="entry name" value="6-PYRUVOYL TETRAHYDROBIOPTERIN SYNTHASE"/>
    <property type="match status" value="1"/>
</dbReference>
<comment type="similarity">
    <text evidence="2 8">Belongs to the PTPS family. QueD subfamily.</text>
</comment>
<comment type="pathway">
    <text evidence="1 8">Purine metabolism; 7-cyano-7-deazaguanine biosynthesis.</text>
</comment>
<evidence type="ECO:0000256" key="8">
    <source>
        <dbReference type="PIRNR" id="PIRNR006113"/>
    </source>
</evidence>
<dbReference type="PANTHER" id="PTHR12589">
    <property type="entry name" value="PYRUVOYL TETRAHYDROBIOPTERIN SYNTHASE"/>
    <property type="match status" value="1"/>
</dbReference>
<comment type="caution">
    <text evidence="10">The sequence shown here is derived from an EMBL/GenBank/DDBJ whole genome shotgun (WGS) entry which is preliminary data.</text>
</comment>
<keyword evidence="5 8" id="KW-0862">Zinc</keyword>
<dbReference type="Pfam" id="PF01242">
    <property type="entry name" value="PTPS"/>
    <property type="match status" value="1"/>
</dbReference>
<dbReference type="GO" id="GO:0008616">
    <property type="term" value="P:tRNA queuosine(34) biosynthetic process"/>
    <property type="evidence" value="ECO:0007669"/>
    <property type="project" value="UniProtKB-KW"/>
</dbReference>
<keyword evidence="4 8" id="KW-0479">Metal-binding</keyword>
<evidence type="ECO:0000256" key="4">
    <source>
        <dbReference type="ARBA" id="ARBA00022723"/>
    </source>
</evidence>
<evidence type="ECO:0000256" key="7">
    <source>
        <dbReference type="ARBA" id="ARBA00048807"/>
    </source>
</evidence>
<dbReference type="RefSeq" id="WP_125242899.1">
    <property type="nucleotide sequence ID" value="NZ_RSED01000006.1"/>
</dbReference>
<dbReference type="InterPro" id="IPR038418">
    <property type="entry name" value="6-PTP_synth/QueD_sf"/>
</dbReference>
<dbReference type="GO" id="GO:0046872">
    <property type="term" value="F:metal ion binding"/>
    <property type="evidence" value="ECO:0007669"/>
    <property type="project" value="UniProtKB-KW"/>
</dbReference>
<keyword evidence="8" id="KW-0671">Queuosine biosynthesis</keyword>
<protein>
    <recommendedName>
        <fullName evidence="3 8">6-carboxy-5,6,7,8-tetrahydropterin synthase</fullName>
        <ecNumber evidence="8">4.-.-.-</ecNumber>
    </recommendedName>
</protein>
<dbReference type="GO" id="GO:0070497">
    <property type="term" value="F:6-carboxytetrahydropterin synthase activity"/>
    <property type="evidence" value="ECO:0007669"/>
    <property type="project" value="UniProtKB-EC"/>
</dbReference>
<organism evidence="10 11">
    <name type="scientific">Aquabacterium soli</name>
    <dbReference type="NCBI Taxonomy" id="2493092"/>
    <lineage>
        <taxon>Bacteria</taxon>
        <taxon>Pseudomonadati</taxon>
        <taxon>Pseudomonadota</taxon>
        <taxon>Betaproteobacteria</taxon>
        <taxon>Burkholderiales</taxon>
        <taxon>Aquabacterium</taxon>
    </lineage>
</organism>
<proteinExistence type="inferred from homology"/>
<keyword evidence="11" id="KW-1185">Reference proteome</keyword>
<dbReference type="OrthoDB" id="9804698at2"/>
<evidence type="ECO:0000256" key="1">
    <source>
        <dbReference type="ARBA" id="ARBA00005061"/>
    </source>
</evidence>
<dbReference type="EMBL" id="RSED01000006">
    <property type="protein sequence ID" value="RRS04525.1"/>
    <property type="molecule type" value="Genomic_DNA"/>
</dbReference>
<evidence type="ECO:0000313" key="11">
    <source>
        <dbReference type="Proteomes" id="UP000269265"/>
    </source>
</evidence>
<dbReference type="InterPro" id="IPR007115">
    <property type="entry name" value="6-PTP_synth/QueD"/>
</dbReference>
<gene>
    <name evidence="10" type="ORF">EIP75_08825</name>
</gene>
<comment type="catalytic activity">
    <reaction evidence="7 8">
        <text>7,8-dihydroneopterin 3'-triphosphate + H2O = 6-carboxy-5,6,7,8-tetrahydropterin + triphosphate + acetaldehyde + 2 H(+)</text>
        <dbReference type="Rhea" id="RHEA:27966"/>
        <dbReference type="ChEBI" id="CHEBI:15343"/>
        <dbReference type="ChEBI" id="CHEBI:15377"/>
        <dbReference type="ChEBI" id="CHEBI:15378"/>
        <dbReference type="ChEBI" id="CHEBI:18036"/>
        <dbReference type="ChEBI" id="CHEBI:58462"/>
        <dbReference type="ChEBI" id="CHEBI:61032"/>
        <dbReference type="EC" id="4.1.2.50"/>
    </reaction>
</comment>
<feature type="binding site" evidence="9">
    <location>
        <position position="34"/>
    </location>
    <ligand>
        <name>Zn(2+)</name>
        <dbReference type="ChEBI" id="CHEBI:29105"/>
    </ligand>
</feature>
<dbReference type="AlphaFoldDB" id="A0A3R8S7Y2"/>
<comment type="cofactor">
    <cofactor evidence="8 9">
        <name>Zn(2+)</name>
        <dbReference type="ChEBI" id="CHEBI:29105"/>
    </cofactor>
    <text evidence="8 9">Binds 1 zinc ion per subunit.</text>
</comment>
<dbReference type="PIRSF" id="PIRSF006113">
    <property type="entry name" value="PTP_synth"/>
    <property type="match status" value="1"/>
</dbReference>
<name>A0A3R8S7Y2_9BURK</name>
<accession>A0A3R8S7Y2</accession>
<sequence>MFELSQTFTFDAAHTLKRQVGAEEAAGSRRIHGHTYTAEVTVRGERQPESGMVVDLAHLRAVIAAVREQLDHHFLDEVSGLGAPTLENLCVFIYAQVHLQLPQVSAVSVSRAAGDRCVYRPAAA</sequence>
<evidence type="ECO:0000256" key="3">
    <source>
        <dbReference type="ARBA" id="ARBA00018141"/>
    </source>
</evidence>
<dbReference type="Gene3D" id="3.30.479.10">
    <property type="entry name" value="6-pyruvoyl tetrahydropterin synthase/QueD"/>
    <property type="match status" value="1"/>
</dbReference>
<evidence type="ECO:0000313" key="10">
    <source>
        <dbReference type="EMBL" id="RRS04525.1"/>
    </source>
</evidence>
<evidence type="ECO:0000256" key="6">
    <source>
        <dbReference type="ARBA" id="ARBA00023239"/>
    </source>
</evidence>
<evidence type="ECO:0000256" key="9">
    <source>
        <dbReference type="PIRSR" id="PIRSR006113-2"/>
    </source>
</evidence>
<feature type="binding site" evidence="9">
    <location>
        <position position="14"/>
    </location>
    <ligand>
        <name>Zn(2+)</name>
        <dbReference type="ChEBI" id="CHEBI:29105"/>
    </ligand>
</feature>
<dbReference type="Proteomes" id="UP000269265">
    <property type="component" value="Unassembled WGS sequence"/>
</dbReference>